<sequence length="316" mass="34579">AKLSKIQIISTLSCQCNIFTQIISLDLTRFRSLILLGILISYFPQHYRIIARRTSEGISPYFIVLGVTSGTCALANVLTLPASRTEIACCKVISTFECTSGLLGIAQVAAQWACFSLNLILFLIFFPRATIYSNLSESMIYTWRTALTVTLTCISHGLIVAMISIIFAVIRPSYLNGWANLLGIAATALTLTQYLPQITMTWKLGHVGSLSIPMMLIQTPGSLVWAASLASRLGINGWSTWGIFLVTGFLQGSLLVMGIYFELTRRNTIRHDRGILQRGTPESDDEGGPVGQDPLGSDETSPLLHSKPKLSTSVRK</sequence>
<evidence type="ECO:0000256" key="1">
    <source>
        <dbReference type="ARBA" id="ARBA00004141"/>
    </source>
</evidence>
<feature type="transmembrane region" description="Helical" evidence="6">
    <location>
        <begin position="61"/>
        <end position="82"/>
    </location>
</feature>
<keyword evidence="3 6" id="KW-1133">Transmembrane helix</keyword>
<dbReference type="Pfam" id="PF04193">
    <property type="entry name" value="PQ-loop"/>
    <property type="match status" value="2"/>
</dbReference>
<feature type="non-terminal residue" evidence="7">
    <location>
        <position position="1"/>
    </location>
</feature>
<evidence type="ECO:0000256" key="6">
    <source>
        <dbReference type="SAM" id="Phobius"/>
    </source>
</evidence>
<gene>
    <name evidence="7" type="ORF">BGT96224V2_LOCUS6286</name>
</gene>
<protein>
    <submittedName>
        <fullName evidence="7">Bgt-3533</fullName>
    </submittedName>
</protein>
<feature type="transmembrane region" description="Helical" evidence="6">
    <location>
        <begin position="241"/>
        <end position="263"/>
    </location>
</feature>
<keyword evidence="4 6" id="KW-0472">Membrane</keyword>
<feature type="transmembrane region" description="Helical" evidence="6">
    <location>
        <begin position="102"/>
        <end position="126"/>
    </location>
</feature>
<organism evidence="7">
    <name type="scientific">Blumeria graminis f. sp. tritici 96224</name>
    <dbReference type="NCBI Taxonomy" id="1268274"/>
    <lineage>
        <taxon>Eukaryota</taxon>
        <taxon>Fungi</taxon>
        <taxon>Dikarya</taxon>
        <taxon>Ascomycota</taxon>
        <taxon>Pezizomycotina</taxon>
        <taxon>Leotiomycetes</taxon>
        <taxon>Erysiphales</taxon>
        <taxon>Erysiphaceae</taxon>
        <taxon>Blumeria</taxon>
    </lineage>
</organism>
<evidence type="ECO:0000256" key="2">
    <source>
        <dbReference type="ARBA" id="ARBA00022692"/>
    </source>
</evidence>
<evidence type="ECO:0000256" key="3">
    <source>
        <dbReference type="ARBA" id="ARBA00022989"/>
    </source>
</evidence>
<comment type="subcellular location">
    <subcellularLocation>
        <location evidence="1">Membrane</location>
        <topology evidence="1">Multi-pass membrane protein</topology>
    </subcellularLocation>
</comment>
<dbReference type="InterPro" id="IPR051415">
    <property type="entry name" value="LAAT-1"/>
</dbReference>
<feature type="transmembrane region" description="Helical" evidence="6">
    <location>
        <begin position="207"/>
        <end position="229"/>
    </location>
</feature>
<evidence type="ECO:0000256" key="5">
    <source>
        <dbReference type="SAM" id="MobiDB-lite"/>
    </source>
</evidence>
<name>A0A381LHL9_BLUGR</name>
<dbReference type="InterPro" id="IPR006603">
    <property type="entry name" value="PQ-loop_rpt"/>
</dbReference>
<proteinExistence type="predicted"/>
<feature type="non-terminal residue" evidence="7">
    <location>
        <position position="316"/>
    </location>
</feature>
<keyword evidence="2 6" id="KW-0812">Transmembrane</keyword>
<evidence type="ECO:0000256" key="4">
    <source>
        <dbReference type="ARBA" id="ARBA00023136"/>
    </source>
</evidence>
<dbReference type="EMBL" id="UIGY01000215">
    <property type="protein sequence ID" value="SUZ13110.1"/>
    <property type="molecule type" value="Genomic_DNA"/>
</dbReference>
<feature type="transmembrane region" description="Helical" evidence="6">
    <location>
        <begin position="176"/>
        <end position="195"/>
    </location>
</feature>
<accession>A0A381LHL9</accession>
<dbReference type="PANTHER" id="PTHR16201:SF11">
    <property type="entry name" value="PQ-LOOP REPEAT-CONTAINING PROTEIN"/>
    <property type="match status" value="1"/>
</dbReference>
<reference evidence="7" key="1">
    <citation type="submission" date="2018-07" db="EMBL/GenBank/DDBJ databases">
        <authorList>
            <person name="Quirk P.G."/>
            <person name="Krulwich T.A."/>
        </authorList>
    </citation>
    <scope>NUCLEOTIDE SEQUENCE</scope>
    <source>
        <strain evidence="7">96224</strain>
    </source>
</reference>
<feature type="transmembrane region" description="Helical" evidence="6">
    <location>
        <begin position="147"/>
        <end position="170"/>
    </location>
</feature>
<dbReference type="PANTHER" id="PTHR16201">
    <property type="entry name" value="SEVEN TRANSMEMBRANE PROTEIN 1-RELATED"/>
    <property type="match status" value="1"/>
</dbReference>
<dbReference type="SMART" id="SM00679">
    <property type="entry name" value="CTNS"/>
    <property type="match status" value="2"/>
</dbReference>
<dbReference type="AlphaFoldDB" id="A0A381LHL9"/>
<evidence type="ECO:0000313" key="7">
    <source>
        <dbReference type="EMBL" id="SUZ13110.1"/>
    </source>
</evidence>
<dbReference type="GO" id="GO:0016020">
    <property type="term" value="C:membrane"/>
    <property type="evidence" value="ECO:0007669"/>
    <property type="project" value="UniProtKB-SubCell"/>
</dbReference>
<feature type="region of interest" description="Disordered" evidence="5">
    <location>
        <begin position="274"/>
        <end position="316"/>
    </location>
</feature>
<dbReference type="Gene3D" id="1.20.1280.290">
    <property type="match status" value="1"/>
</dbReference>